<accession>A0A9X0QH00</accession>
<dbReference type="InterPro" id="IPR051781">
    <property type="entry name" value="Metallo-dep_Hydrolase"/>
</dbReference>
<dbReference type="SUPFAM" id="SSF51338">
    <property type="entry name" value="Composite domain of metallo-dependent hydrolases"/>
    <property type="match status" value="1"/>
</dbReference>
<name>A0A9X0QH00_9BACT</name>
<gene>
    <name evidence="1" type="ORF">HDF14_003904</name>
</gene>
<proteinExistence type="predicted"/>
<protein>
    <submittedName>
        <fullName evidence="1">Imidazolonepropionase-like amidohydrolase</fullName>
    </submittedName>
</protein>
<dbReference type="PANTHER" id="PTHR43135:SF3">
    <property type="entry name" value="ALPHA-D-RIBOSE 1-METHYLPHOSPHONATE 5-TRIPHOSPHATE DIPHOSPHATASE"/>
    <property type="match status" value="1"/>
</dbReference>
<evidence type="ECO:0000313" key="1">
    <source>
        <dbReference type="EMBL" id="MBB5330271.1"/>
    </source>
</evidence>
<dbReference type="Proteomes" id="UP000535182">
    <property type="component" value="Unassembled WGS sequence"/>
</dbReference>
<dbReference type="GO" id="GO:0016810">
    <property type="term" value="F:hydrolase activity, acting on carbon-nitrogen (but not peptide) bonds"/>
    <property type="evidence" value="ECO:0007669"/>
    <property type="project" value="InterPro"/>
</dbReference>
<dbReference type="PANTHER" id="PTHR43135">
    <property type="entry name" value="ALPHA-D-RIBOSE 1-METHYLPHOSPHONATE 5-TRIPHOSPHATE DIPHOSPHATASE"/>
    <property type="match status" value="1"/>
</dbReference>
<evidence type="ECO:0000313" key="2">
    <source>
        <dbReference type="Proteomes" id="UP000535182"/>
    </source>
</evidence>
<dbReference type="RefSeq" id="WP_183979556.1">
    <property type="nucleotide sequence ID" value="NZ_JACHEB010000009.1"/>
</dbReference>
<dbReference type="Gene3D" id="3.20.20.140">
    <property type="entry name" value="Metal-dependent hydrolases"/>
    <property type="match status" value="1"/>
</dbReference>
<reference evidence="1 2" key="1">
    <citation type="submission" date="2020-08" db="EMBL/GenBank/DDBJ databases">
        <title>Genomic Encyclopedia of Type Strains, Phase IV (KMG-V): Genome sequencing to study the core and pangenomes of soil and plant-associated prokaryotes.</title>
        <authorList>
            <person name="Whitman W."/>
        </authorList>
    </citation>
    <scope>NUCLEOTIDE SEQUENCE [LARGE SCALE GENOMIC DNA]</scope>
    <source>
        <strain evidence="1 2">X5P2</strain>
    </source>
</reference>
<organism evidence="1 2">
    <name type="scientific">Tunturiibacter gelidiferens</name>
    <dbReference type="NCBI Taxonomy" id="3069689"/>
    <lineage>
        <taxon>Bacteria</taxon>
        <taxon>Pseudomonadati</taxon>
        <taxon>Acidobacteriota</taxon>
        <taxon>Terriglobia</taxon>
        <taxon>Terriglobales</taxon>
        <taxon>Acidobacteriaceae</taxon>
        <taxon>Tunturiibacter</taxon>
    </lineage>
</organism>
<dbReference type="Gene3D" id="2.30.40.10">
    <property type="entry name" value="Urease, subunit C, domain 1"/>
    <property type="match status" value="1"/>
</dbReference>
<dbReference type="InterPro" id="IPR011059">
    <property type="entry name" value="Metal-dep_hydrolase_composite"/>
</dbReference>
<keyword evidence="2" id="KW-1185">Reference proteome</keyword>
<sequence length="152" mass="15687">MSNNKFGICGGLLLLAGLELCCGMAQSQHASAPLSAEMKALLRMDAPVVLLRHVTLFDGTGTPAKHDQSILIDHGRIASVGPDASLRAPDTATVLDGTGKTLLPGLVGMHEHLFFPKTGAGMILGTVLGKSAPRMYLAAGVTTARTTGSIEP</sequence>
<comment type="caution">
    <text evidence="1">The sequence shown here is derived from an EMBL/GenBank/DDBJ whole genome shotgun (WGS) entry which is preliminary data.</text>
</comment>
<dbReference type="AlphaFoldDB" id="A0A9X0QH00"/>
<dbReference type="EMBL" id="JACHEB010000009">
    <property type="protein sequence ID" value="MBB5330271.1"/>
    <property type="molecule type" value="Genomic_DNA"/>
</dbReference>